<proteinExistence type="predicted"/>
<sequence>MWRLGERCAVDNDIVGERSLPLTNKCVHKLISAPLHRVAADAHHLAREITSQHIRQYRPESRGADIQTVWAWLRPTALQKDESI</sequence>
<gene>
    <name evidence="1" type="ORF">LMG29739_00294</name>
</gene>
<evidence type="ECO:0000313" key="2">
    <source>
        <dbReference type="Proteomes" id="UP000494329"/>
    </source>
</evidence>
<dbReference type="AlphaFoldDB" id="A0A6J5CZI5"/>
<keyword evidence="2" id="KW-1185">Reference proteome</keyword>
<protein>
    <submittedName>
        <fullName evidence="1">Uncharacterized protein</fullName>
    </submittedName>
</protein>
<accession>A0A6J5CZI5</accession>
<dbReference type="EMBL" id="CADIKF010000002">
    <property type="protein sequence ID" value="CAB3747409.1"/>
    <property type="molecule type" value="Genomic_DNA"/>
</dbReference>
<evidence type="ECO:0000313" key="1">
    <source>
        <dbReference type="EMBL" id="CAB3747409.1"/>
    </source>
</evidence>
<organism evidence="1 2">
    <name type="scientific">Paraburkholderia solisilvae</name>
    <dbReference type="NCBI Taxonomy" id="624376"/>
    <lineage>
        <taxon>Bacteria</taxon>
        <taxon>Pseudomonadati</taxon>
        <taxon>Pseudomonadota</taxon>
        <taxon>Betaproteobacteria</taxon>
        <taxon>Burkholderiales</taxon>
        <taxon>Burkholderiaceae</taxon>
        <taxon>Paraburkholderia</taxon>
    </lineage>
</organism>
<reference evidence="1 2" key="1">
    <citation type="submission" date="2020-04" db="EMBL/GenBank/DDBJ databases">
        <authorList>
            <person name="De Canck E."/>
        </authorList>
    </citation>
    <scope>NUCLEOTIDE SEQUENCE [LARGE SCALE GENOMIC DNA]</scope>
    <source>
        <strain evidence="1 2">LMG 29739</strain>
    </source>
</reference>
<name>A0A6J5CZI5_9BURK</name>
<dbReference type="Proteomes" id="UP000494329">
    <property type="component" value="Unassembled WGS sequence"/>
</dbReference>